<comment type="similarity">
    <text evidence="3 12">Belongs to the cysteine synthase/cystathionine beta-synthase family.</text>
</comment>
<feature type="binding site" evidence="10">
    <location>
        <begin position="180"/>
        <end position="184"/>
    </location>
    <ligand>
        <name>pyridoxal 5'-phosphate</name>
        <dbReference type="ChEBI" id="CHEBI:597326"/>
    </ligand>
</feature>
<dbReference type="InterPro" id="IPR036052">
    <property type="entry name" value="TrpB-like_PALP_sf"/>
</dbReference>
<evidence type="ECO:0000256" key="1">
    <source>
        <dbReference type="ARBA" id="ARBA00001933"/>
    </source>
</evidence>
<evidence type="ECO:0000256" key="6">
    <source>
        <dbReference type="ARBA" id="ARBA00022898"/>
    </source>
</evidence>
<comment type="pathway">
    <text evidence="2">Amino-acid biosynthesis; L-cysteine biosynthesis; L-cysteine from L-serine: step 2/2.</text>
</comment>
<dbReference type="Proteomes" id="UP000058305">
    <property type="component" value="Chromosome"/>
</dbReference>
<accession>A0A0Y0NDW5</accession>
<dbReference type="GO" id="GO:0005737">
    <property type="term" value="C:cytoplasm"/>
    <property type="evidence" value="ECO:0007669"/>
    <property type="project" value="UniProtKB-ARBA"/>
</dbReference>
<dbReference type="InterPro" id="IPR001926">
    <property type="entry name" value="TrpB-like_PALP"/>
</dbReference>
<evidence type="ECO:0000256" key="2">
    <source>
        <dbReference type="ARBA" id="ARBA00004962"/>
    </source>
</evidence>
<dbReference type="InterPro" id="IPR005856">
    <property type="entry name" value="Cys_synth"/>
</dbReference>
<feature type="binding site" evidence="10">
    <location>
        <position position="76"/>
    </location>
    <ligand>
        <name>pyridoxal 5'-phosphate</name>
        <dbReference type="ChEBI" id="CHEBI:597326"/>
    </ligand>
</feature>
<evidence type="ECO:0000256" key="4">
    <source>
        <dbReference type="ARBA" id="ARBA00022605"/>
    </source>
</evidence>
<gene>
    <name evidence="14" type="ORF">AWU67_02715</name>
</gene>
<dbReference type="Gene3D" id="3.40.50.1100">
    <property type="match status" value="2"/>
</dbReference>
<evidence type="ECO:0000256" key="12">
    <source>
        <dbReference type="RuleBase" id="RU003985"/>
    </source>
</evidence>
<dbReference type="EC" id="2.5.1.47" evidence="12"/>
<sequence length="312" mass="32233">MAPRIYDSIIDTIGNTPLVRLNKITDGSAATVLAKLEFYSPAASVKDRIGLAIINAAEKSGQLKPGGTIVEGTSGNTGIALALVGAARGYKVVLTMPESMSKERRVLLRAYGAELVLTPGADGMRGAVERAEQIVAETPGAILASQFANPANPAIHRATTGEEIWADTDGEIDIFVAGIGTGGTITGAGGLLKERKPGLQVIAVEPLDSPILTGGTPGPHKIQGLGANFVPAILDTTVYDEVIDVATPDAVATARRLATDEAILGGISSGAAVWAALEVAKRPENAGKTIVVVVPDFGERYVSTVLYEDLLD</sequence>
<keyword evidence="7 12" id="KW-0198">Cysteine biosynthesis</keyword>
<dbReference type="PANTHER" id="PTHR10314">
    <property type="entry name" value="CYSTATHIONINE BETA-SYNTHASE"/>
    <property type="match status" value="1"/>
</dbReference>
<dbReference type="InterPro" id="IPR005859">
    <property type="entry name" value="CysK"/>
</dbReference>
<dbReference type="InterPro" id="IPR001216">
    <property type="entry name" value="P-phosphate_BS"/>
</dbReference>
<evidence type="ECO:0000256" key="3">
    <source>
        <dbReference type="ARBA" id="ARBA00007103"/>
    </source>
</evidence>
<dbReference type="GO" id="GO:0004124">
    <property type="term" value="F:cysteine synthase activity"/>
    <property type="evidence" value="ECO:0007669"/>
    <property type="project" value="UniProtKB-UniRule"/>
</dbReference>
<proteinExistence type="inferred from homology"/>
<comment type="catalytic activity">
    <reaction evidence="8 12">
        <text>O-acetyl-L-serine + hydrogen sulfide = L-cysteine + acetate</text>
        <dbReference type="Rhea" id="RHEA:14829"/>
        <dbReference type="ChEBI" id="CHEBI:29919"/>
        <dbReference type="ChEBI" id="CHEBI:30089"/>
        <dbReference type="ChEBI" id="CHEBI:35235"/>
        <dbReference type="ChEBI" id="CHEBI:58340"/>
        <dbReference type="EC" id="2.5.1.47"/>
    </reaction>
</comment>
<comment type="function">
    <text evidence="9">Catalyzes the conversion of O-acetylserine (OAS) to cysteine through the elimination of acetate and addition of hydrogen sulfide.</text>
</comment>
<evidence type="ECO:0000313" key="15">
    <source>
        <dbReference type="Proteomes" id="UP000058305"/>
    </source>
</evidence>
<dbReference type="OrthoDB" id="9805733at2"/>
<evidence type="ECO:0000259" key="13">
    <source>
        <dbReference type="Pfam" id="PF00291"/>
    </source>
</evidence>
<protein>
    <recommendedName>
        <fullName evidence="12">Cysteine synthase</fullName>
        <ecNumber evidence="12">2.5.1.47</ecNumber>
    </recommendedName>
</protein>
<organism evidence="14 15">
    <name type="scientific">Microterricola viridarii</name>
    <dbReference type="NCBI Taxonomy" id="412690"/>
    <lineage>
        <taxon>Bacteria</taxon>
        <taxon>Bacillati</taxon>
        <taxon>Actinomycetota</taxon>
        <taxon>Actinomycetes</taxon>
        <taxon>Micrococcales</taxon>
        <taxon>Microbacteriaceae</taxon>
        <taxon>Microterricola</taxon>
    </lineage>
</organism>
<name>A0A0Y0NDW5_9MICO</name>
<dbReference type="CDD" id="cd01561">
    <property type="entry name" value="CBS_like"/>
    <property type="match status" value="1"/>
</dbReference>
<dbReference type="PROSITE" id="PS00901">
    <property type="entry name" value="CYS_SYNTHASE"/>
    <property type="match status" value="1"/>
</dbReference>
<dbReference type="KEGG" id="mvd:AWU67_02715"/>
<reference evidence="14 15" key="1">
    <citation type="journal article" date="2016" name="J. Biotechnol.">
        <title>First complete genome sequence of a species in the genus Microterricola, an extremophilic cold active enzyme producing bacterial strain ERGS5:02 isolated from Sikkim Himalaya.</title>
        <authorList>
            <person name="Himanshu"/>
            <person name="Swarnkar M.K."/>
            <person name="Singh D."/>
            <person name="Kumar R."/>
        </authorList>
    </citation>
    <scope>NUCLEOTIDE SEQUENCE [LARGE SCALE GENOMIC DNA]</scope>
    <source>
        <strain evidence="14 15">ERGS5:02</strain>
    </source>
</reference>
<keyword evidence="4 12" id="KW-0028">Amino-acid biosynthesis</keyword>
<dbReference type="RefSeq" id="WP_067226444.1">
    <property type="nucleotide sequence ID" value="NZ_CP014145.1"/>
</dbReference>
<dbReference type="SUPFAM" id="SSF53686">
    <property type="entry name" value="Tryptophan synthase beta subunit-like PLP-dependent enzymes"/>
    <property type="match status" value="1"/>
</dbReference>
<evidence type="ECO:0000256" key="10">
    <source>
        <dbReference type="PIRSR" id="PIRSR605856-50"/>
    </source>
</evidence>
<feature type="modified residue" description="N6-(pyridoxal phosphate)lysine" evidence="11">
    <location>
        <position position="46"/>
    </location>
</feature>
<feature type="binding site" evidence="10">
    <location>
        <position position="268"/>
    </location>
    <ligand>
        <name>pyridoxal 5'-phosphate</name>
        <dbReference type="ChEBI" id="CHEBI:597326"/>
    </ligand>
</feature>
<keyword evidence="5 12" id="KW-0808">Transferase</keyword>
<dbReference type="NCBIfam" id="TIGR01136">
    <property type="entry name" value="cysKM"/>
    <property type="match status" value="1"/>
</dbReference>
<feature type="domain" description="Tryptophan synthase beta chain-like PALP" evidence="13">
    <location>
        <begin position="11"/>
        <end position="296"/>
    </location>
</feature>
<evidence type="ECO:0000256" key="7">
    <source>
        <dbReference type="ARBA" id="ARBA00023192"/>
    </source>
</evidence>
<keyword evidence="6 10" id="KW-0663">Pyridoxal phosphate</keyword>
<dbReference type="Pfam" id="PF00291">
    <property type="entry name" value="PALP"/>
    <property type="match status" value="1"/>
</dbReference>
<reference evidence="15" key="2">
    <citation type="submission" date="2016-01" db="EMBL/GenBank/DDBJ databases">
        <title>First complete genome sequence of a species in the genus Microterricola, an extremophilic cold active enzyme producing strain ERGS5:02 isolated from Sikkim Himalaya.</title>
        <authorList>
            <person name="Kumar R."/>
            <person name="Singh D."/>
            <person name="Swarnkar M.K."/>
        </authorList>
    </citation>
    <scope>NUCLEOTIDE SEQUENCE [LARGE SCALE GENOMIC DNA]</scope>
    <source>
        <strain evidence="15">ERGS5:02</strain>
    </source>
</reference>
<dbReference type="AlphaFoldDB" id="A0A0Y0NDW5"/>
<comment type="cofactor">
    <cofactor evidence="1 10 12">
        <name>pyridoxal 5'-phosphate</name>
        <dbReference type="ChEBI" id="CHEBI:597326"/>
    </cofactor>
</comment>
<evidence type="ECO:0000256" key="5">
    <source>
        <dbReference type="ARBA" id="ARBA00022679"/>
    </source>
</evidence>
<evidence type="ECO:0000256" key="11">
    <source>
        <dbReference type="PIRSR" id="PIRSR605856-51"/>
    </source>
</evidence>
<dbReference type="GO" id="GO:0006535">
    <property type="term" value="P:cysteine biosynthetic process from serine"/>
    <property type="evidence" value="ECO:0007669"/>
    <property type="project" value="UniProtKB-UniRule"/>
</dbReference>
<evidence type="ECO:0000256" key="9">
    <source>
        <dbReference type="ARBA" id="ARBA00053442"/>
    </source>
</evidence>
<dbReference type="FunFam" id="3.40.50.1100:FF:000067">
    <property type="entry name" value="Cysteine synthase"/>
    <property type="match status" value="1"/>
</dbReference>
<dbReference type="NCBIfam" id="TIGR01139">
    <property type="entry name" value="cysK"/>
    <property type="match status" value="1"/>
</dbReference>
<dbReference type="InterPro" id="IPR050214">
    <property type="entry name" value="Cys_Synth/Cystath_Beta-Synth"/>
</dbReference>
<evidence type="ECO:0000313" key="14">
    <source>
        <dbReference type="EMBL" id="AMB57956.1"/>
    </source>
</evidence>
<evidence type="ECO:0000256" key="8">
    <source>
        <dbReference type="ARBA" id="ARBA00047931"/>
    </source>
</evidence>
<dbReference type="EMBL" id="CP014145">
    <property type="protein sequence ID" value="AMB57956.1"/>
    <property type="molecule type" value="Genomic_DNA"/>
</dbReference>
<keyword evidence="15" id="KW-1185">Reference proteome</keyword>